<dbReference type="EMBL" id="JADHEC010000006">
    <property type="protein sequence ID" value="MBF2707768.1"/>
    <property type="molecule type" value="Genomic_DNA"/>
</dbReference>
<reference evidence="1" key="1">
    <citation type="submission" date="2020-11" db="EMBL/GenBank/DDBJ databases">
        <title>Genome of Flavobacterium soyangense.</title>
        <authorList>
            <person name="Liu Q."/>
            <person name="Xin Y.-H."/>
        </authorList>
    </citation>
    <scope>NUCLEOTIDE SEQUENCE</scope>
    <source>
        <strain evidence="1">CGMCC 1.13493</strain>
    </source>
</reference>
<dbReference type="RefSeq" id="WP_194311034.1">
    <property type="nucleotide sequence ID" value="NZ_JADHEC010000006.1"/>
</dbReference>
<dbReference type="Proteomes" id="UP000646211">
    <property type="component" value="Unassembled WGS sequence"/>
</dbReference>
<keyword evidence="2" id="KW-1185">Reference proteome</keyword>
<name>A0A930U6F3_9FLAO</name>
<comment type="caution">
    <text evidence="1">The sequence shown here is derived from an EMBL/GenBank/DDBJ whole genome shotgun (WGS) entry which is preliminary data.</text>
</comment>
<proteinExistence type="predicted"/>
<evidence type="ECO:0000313" key="1">
    <source>
        <dbReference type="EMBL" id="MBF2707768.1"/>
    </source>
</evidence>
<evidence type="ECO:0000313" key="2">
    <source>
        <dbReference type="Proteomes" id="UP000646211"/>
    </source>
</evidence>
<protein>
    <submittedName>
        <fullName evidence="1">Uncharacterized protein</fullName>
    </submittedName>
</protein>
<dbReference type="AlphaFoldDB" id="A0A930U6F3"/>
<accession>A0A930U6F3</accession>
<gene>
    <name evidence="1" type="ORF">IR213_04065</name>
</gene>
<sequence>MSLQSDEYKIKNEMFQKGLIEIDEKYIEYFEPRPRKFLSQKHDGIISHFTTNNLANGKIMINNIPDELPLEIKNDLLELFNRCWG</sequence>
<organism evidence="1 2">
    <name type="scientific">Flavobacterium soyangense</name>
    <dbReference type="NCBI Taxonomy" id="2023265"/>
    <lineage>
        <taxon>Bacteria</taxon>
        <taxon>Pseudomonadati</taxon>
        <taxon>Bacteroidota</taxon>
        <taxon>Flavobacteriia</taxon>
        <taxon>Flavobacteriales</taxon>
        <taxon>Flavobacteriaceae</taxon>
        <taxon>Flavobacterium</taxon>
    </lineage>
</organism>